<dbReference type="HOGENOM" id="CLU_016472_2_1_1"/>
<feature type="binding site" evidence="5">
    <location>
        <position position="312"/>
    </location>
    <ligand>
        <name>Fe cation</name>
        <dbReference type="ChEBI" id="CHEBI:24875"/>
        <note>catalytic</note>
    </ligand>
</feature>
<comment type="similarity">
    <text evidence="1">Belongs to the carotenoid oxygenase family.</text>
</comment>
<reference evidence="10" key="4">
    <citation type="journal article" date="2018" name="Nat. Plants">
        <title>Whole-genome landscape of Medicago truncatula symbiotic genes.</title>
        <authorList>
            <person name="Pecrix Y."/>
            <person name="Staton S.E."/>
            <person name="Sallet E."/>
            <person name="Lelandais-Briere C."/>
            <person name="Moreau S."/>
            <person name="Carrere S."/>
            <person name="Blein T."/>
            <person name="Jardinaud M.F."/>
            <person name="Latrasse D."/>
            <person name="Zouine M."/>
            <person name="Zahm M."/>
            <person name="Kreplak J."/>
            <person name="Mayjonade B."/>
            <person name="Satge C."/>
            <person name="Perez M."/>
            <person name="Cauet S."/>
            <person name="Marande W."/>
            <person name="Chantry-Darmon C."/>
            <person name="Lopez-Roques C."/>
            <person name="Bouchez O."/>
            <person name="Berard A."/>
            <person name="Debelle F."/>
            <person name="Munos S."/>
            <person name="Bendahmane A."/>
            <person name="Berges H."/>
            <person name="Niebel A."/>
            <person name="Buitink J."/>
            <person name="Frugier F."/>
            <person name="Benhamed M."/>
            <person name="Crespi M."/>
            <person name="Gouzy J."/>
            <person name="Gamas P."/>
        </authorList>
    </citation>
    <scope>NUCLEOTIDE SEQUENCE [LARGE SCALE GENOMIC DNA]</scope>
    <source>
        <strain evidence="10">cv. Jemalong A17</strain>
    </source>
</reference>
<evidence type="ECO:0000256" key="1">
    <source>
        <dbReference type="ARBA" id="ARBA00006787"/>
    </source>
</evidence>
<keyword evidence="2 5" id="KW-0479">Metal-binding</keyword>
<dbReference type="GO" id="GO:0010436">
    <property type="term" value="F:carotenoid dioxygenase activity"/>
    <property type="evidence" value="ECO:0000318"/>
    <property type="project" value="GO_Central"/>
</dbReference>
<evidence type="ECO:0000256" key="3">
    <source>
        <dbReference type="ARBA" id="ARBA00022964"/>
    </source>
</evidence>
<keyword evidence="4 5" id="KW-0408">Iron</keyword>
<dbReference type="EMBL" id="PSQE01000003">
    <property type="protein sequence ID" value="RHN70864.1"/>
    <property type="molecule type" value="Genomic_DNA"/>
</dbReference>
<reference evidence="6 9" key="1">
    <citation type="journal article" date="2011" name="Nature">
        <title>The Medicago genome provides insight into the evolution of rhizobial symbioses.</title>
        <authorList>
            <person name="Young N.D."/>
            <person name="Debelle F."/>
            <person name="Oldroyd G.E."/>
            <person name="Geurts R."/>
            <person name="Cannon S.B."/>
            <person name="Udvardi M.K."/>
            <person name="Benedito V.A."/>
            <person name="Mayer K.F."/>
            <person name="Gouzy J."/>
            <person name="Schoof H."/>
            <person name="Van de Peer Y."/>
            <person name="Proost S."/>
            <person name="Cook D.R."/>
            <person name="Meyers B.C."/>
            <person name="Spannagl M."/>
            <person name="Cheung F."/>
            <person name="De Mita S."/>
            <person name="Krishnakumar V."/>
            <person name="Gundlach H."/>
            <person name="Zhou S."/>
            <person name="Mudge J."/>
            <person name="Bharti A.K."/>
            <person name="Murray J.D."/>
            <person name="Naoumkina M.A."/>
            <person name="Rosen B."/>
            <person name="Silverstein K.A."/>
            <person name="Tang H."/>
            <person name="Rombauts S."/>
            <person name="Zhao P.X."/>
            <person name="Zhou P."/>
            <person name="Barbe V."/>
            <person name="Bardou P."/>
            <person name="Bechner M."/>
            <person name="Bellec A."/>
            <person name="Berger A."/>
            <person name="Berges H."/>
            <person name="Bidwell S."/>
            <person name="Bisseling T."/>
            <person name="Choisne N."/>
            <person name="Couloux A."/>
            <person name="Denny R."/>
            <person name="Deshpande S."/>
            <person name="Dai X."/>
            <person name="Doyle J.J."/>
            <person name="Dudez A.M."/>
            <person name="Farmer A.D."/>
            <person name="Fouteau S."/>
            <person name="Franken C."/>
            <person name="Gibelin C."/>
            <person name="Gish J."/>
            <person name="Goldstein S."/>
            <person name="Gonzalez A.J."/>
            <person name="Green P.J."/>
            <person name="Hallab A."/>
            <person name="Hartog M."/>
            <person name="Hua A."/>
            <person name="Humphray S.J."/>
            <person name="Jeong D.H."/>
            <person name="Jing Y."/>
            <person name="Jocker A."/>
            <person name="Kenton S.M."/>
            <person name="Kim D.J."/>
            <person name="Klee K."/>
            <person name="Lai H."/>
            <person name="Lang C."/>
            <person name="Lin S."/>
            <person name="Macmil S.L."/>
            <person name="Magdelenat G."/>
            <person name="Matthews L."/>
            <person name="McCorrison J."/>
            <person name="Monaghan E.L."/>
            <person name="Mun J.H."/>
            <person name="Najar F.Z."/>
            <person name="Nicholson C."/>
            <person name="Noirot C."/>
            <person name="O'Bleness M."/>
            <person name="Paule C.R."/>
            <person name="Poulain J."/>
            <person name="Prion F."/>
            <person name="Qin B."/>
            <person name="Qu C."/>
            <person name="Retzel E.F."/>
            <person name="Riddle C."/>
            <person name="Sallet E."/>
            <person name="Samain S."/>
            <person name="Samson N."/>
            <person name="Sanders I."/>
            <person name="Saurat O."/>
            <person name="Scarpelli C."/>
            <person name="Schiex T."/>
            <person name="Segurens B."/>
            <person name="Severin A.J."/>
            <person name="Sherrier D.J."/>
            <person name="Shi R."/>
            <person name="Sims S."/>
            <person name="Singer S.R."/>
            <person name="Sinharoy S."/>
            <person name="Sterck L."/>
            <person name="Viollet A."/>
            <person name="Wang B.B."/>
            <person name="Wang K."/>
            <person name="Wang M."/>
            <person name="Wang X."/>
            <person name="Warfsmann J."/>
            <person name="Weissenbach J."/>
            <person name="White D.D."/>
            <person name="White J.D."/>
            <person name="Wiley G.B."/>
            <person name="Wincker P."/>
            <person name="Xing Y."/>
            <person name="Yang L."/>
            <person name="Yao Z."/>
            <person name="Ying F."/>
            <person name="Zhai J."/>
            <person name="Zhou L."/>
            <person name="Zuber A."/>
            <person name="Denarie J."/>
            <person name="Dixon R.A."/>
            <person name="May G.D."/>
            <person name="Schwartz D.C."/>
            <person name="Rogers J."/>
            <person name="Quetier F."/>
            <person name="Town C.D."/>
            <person name="Roe B.A."/>
        </authorList>
    </citation>
    <scope>NUCLEOTIDE SEQUENCE [LARGE SCALE GENOMIC DNA]</scope>
    <source>
        <strain evidence="6">A17</strain>
        <strain evidence="8 9">cv. Jemalong A17</strain>
    </source>
</reference>
<keyword evidence="9" id="KW-1185">Reference proteome</keyword>
<dbReference type="Proteomes" id="UP000265566">
    <property type="component" value="Chromosome 3"/>
</dbReference>
<dbReference type="AlphaFoldDB" id="A0A072V1Z3"/>
<evidence type="ECO:0000313" key="8">
    <source>
        <dbReference type="EnsemblPlants" id="KEH36059"/>
    </source>
</evidence>
<comment type="cofactor">
    <cofactor evidence="5">
        <name>Fe(2+)</name>
        <dbReference type="ChEBI" id="CHEBI:29033"/>
    </cofactor>
    <text evidence="5">Binds 1 Fe(2+) ion per subunit.</text>
</comment>
<accession>A0A072V1Z3</accession>
<keyword evidence="7" id="KW-0560">Oxidoreductase</keyword>
<dbReference type="KEGG" id="mtr:25490129"/>
<feature type="binding site" evidence="5">
    <location>
        <position position="574"/>
    </location>
    <ligand>
        <name>Fe cation</name>
        <dbReference type="ChEBI" id="CHEBI:24875"/>
        <note>catalytic</note>
    </ligand>
</feature>
<dbReference type="OrthoDB" id="1069523at2759"/>
<dbReference type="PANTHER" id="PTHR10543:SF142">
    <property type="entry name" value="OS06G0162550 PROTEIN"/>
    <property type="match status" value="1"/>
</dbReference>
<dbReference type="GO" id="GO:0009570">
    <property type="term" value="C:chloroplast stroma"/>
    <property type="evidence" value="ECO:0000318"/>
    <property type="project" value="GO_Central"/>
</dbReference>
<evidence type="ECO:0000256" key="5">
    <source>
        <dbReference type="PIRSR" id="PIRSR604294-1"/>
    </source>
</evidence>
<reference evidence="6 9" key="2">
    <citation type="journal article" date="2014" name="BMC Genomics">
        <title>An improved genome release (version Mt4.0) for the model legume Medicago truncatula.</title>
        <authorList>
            <person name="Tang H."/>
            <person name="Krishnakumar V."/>
            <person name="Bidwell S."/>
            <person name="Rosen B."/>
            <person name="Chan A."/>
            <person name="Zhou S."/>
            <person name="Gentzbittel L."/>
            <person name="Childs K.L."/>
            <person name="Yandell M."/>
            <person name="Gundlach H."/>
            <person name="Mayer K.F."/>
            <person name="Schwartz D.C."/>
            <person name="Town C.D."/>
        </authorList>
    </citation>
    <scope>GENOME REANNOTATION</scope>
    <source>
        <strain evidence="6">A17</strain>
        <strain evidence="8 9">cv. Jemalong A17</strain>
    </source>
</reference>
<dbReference type="EMBL" id="CM001219">
    <property type="protein sequence ID" value="KEH36059.1"/>
    <property type="molecule type" value="Genomic_DNA"/>
</dbReference>
<feature type="binding site" evidence="5">
    <location>
        <position position="376"/>
    </location>
    <ligand>
        <name>Fe cation</name>
        <dbReference type="ChEBI" id="CHEBI:24875"/>
        <note>catalytic</note>
    </ligand>
</feature>
<proteinExistence type="inferred from homology"/>
<name>A0A072V1Z3_MEDTR</name>
<protein>
    <submittedName>
        <fullName evidence="7">Putative 9-cis-epoxycarotenoid dioxygenase</fullName>
        <ecNumber evidence="7">1.13.11.51</ecNumber>
    </submittedName>
    <submittedName>
        <fullName evidence="6">Retinal pigment epithelial membrane protein</fullName>
    </submittedName>
</protein>
<evidence type="ECO:0000256" key="2">
    <source>
        <dbReference type="ARBA" id="ARBA00022723"/>
    </source>
</evidence>
<dbReference type="Proteomes" id="UP000002051">
    <property type="component" value="Chromosome 3"/>
</dbReference>
<reference evidence="8" key="3">
    <citation type="submission" date="2015-04" db="UniProtKB">
        <authorList>
            <consortium name="EnsemblPlants"/>
        </authorList>
    </citation>
    <scope>IDENTIFICATION</scope>
    <source>
        <strain evidence="8">cv. Jemalong A17</strain>
    </source>
</reference>
<gene>
    <name evidence="8" type="primary">25490129</name>
    <name evidence="6" type="ordered locus">MTR_3g110195</name>
    <name evidence="7" type="ORF">MtrunA17_Chr3g0140121</name>
</gene>
<evidence type="ECO:0000313" key="10">
    <source>
        <dbReference type="Proteomes" id="UP000265566"/>
    </source>
</evidence>
<dbReference type="GO" id="GO:0016121">
    <property type="term" value="P:carotene catabolic process"/>
    <property type="evidence" value="ECO:0000318"/>
    <property type="project" value="GO_Central"/>
</dbReference>
<organism evidence="6 9">
    <name type="scientific">Medicago truncatula</name>
    <name type="common">Barrel medic</name>
    <name type="synonym">Medicago tribuloides</name>
    <dbReference type="NCBI Taxonomy" id="3880"/>
    <lineage>
        <taxon>Eukaryota</taxon>
        <taxon>Viridiplantae</taxon>
        <taxon>Streptophyta</taxon>
        <taxon>Embryophyta</taxon>
        <taxon>Tracheophyta</taxon>
        <taxon>Spermatophyta</taxon>
        <taxon>Magnoliopsida</taxon>
        <taxon>eudicotyledons</taxon>
        <taxon>Gunneridae</taxon>
        <taxon>Pentapetalae</taxon>
        <taxon>rosids</taxon>
        <taxon>fabids</taxon>
        <taxon>Fabales</taxon>
        <taxon>Fabaceae</taxon>
        <taxon>Papilionoideae</taxon>
        <taxon>50 kb inversion clade</taxon>
        <taxon>NPAAA clade</taxon>
        <taxon>Hologalegina</taxon>
        <taxon>IRL clade</taxon>
        <taxon>Trifolieae</taxon>
        <taxon>Medicago</taxon>
    </lineage>
</organism>
<evidence type="ECO:0000256" key="4">
    <source>
        <dbReference type="ARBA" id="ARBA00023004"/>
    </source>
</evidence>
<dbReference type="GO" id="GO:0045549">
    <property type="term" value="F:9-cis-epoxycarotenoid dioxygenase activity"/>
    <property type="evidence" value="ECO:0007669"/>
    <property type="project" value="UniProtKB-EC"/>
</dbReference>
<sequence length="586" mass="66859">MYKAMAISYNNNAFIVNCGIQKGSRHYNNIPLFSIFKSNTRPTLPEVSLQIDIPKTMKNTVAKLIDVFVDSFFEFIDKPLLPSKSNFAPVEELEEAIVVTCIHGRIPNDFPEGVYIRNGPNPLFGGLKSTNSIFGRSSHIWVEGEGMLHALYFKKSNHGSWTVLYNNKHVETETYKLEKQRNKPLFLPAIEGNSLAILSAYLFNWLRSGKVNKYISNTNVFEHSGKFYSVAESHMPQEIDIFSLKTLNNWELSAAWNRPFTSHPKKAPITGELVTLGVEPIKPFAVVGIISADGKKLVHKVDIKLNRCSLCHDIGVTQRYNVIMDFPLTIDLNRLLRGGQLIKYDRKEYARIGVMPRYGNANSIKWFEVEPNCTFHIINSFEDGDEVVVRGCRSLDSLIPEPDPSSKEFEWLSRCHEWRLNMLTGEVKEKDLCGNKLVYMDFPMINENFVGVKHRYAYTQVVDPTSSTTQDVPKYRGIAKLYLEETCAEFSMSKREKEEPIRMEYHMFEKNTFCNGAAFVPRDGGVEEDDGLIITFVHNEDTNTSQVHIIDTKNFSGETVAKIEIPFRVPYGFHGAFMPISFQDSY</sequence>
<reference evidence="7" key="5">
    <citation type="journal article" date="2018" name="Nat. Plants">
        <title>Whole-genome landscape of Medicago truncatula symbiotic genes.</title>
        <authorList>
            <person name="Pecrix Y."/>
            <person name="Gamas P."/>
            <person name="Carrere S."/>
        </authorList>
    </citation>
    <scope>NUCLEOTIDE SEQUENCE</scope>
    <source>
        <tissue evidence="7">Leaves</tissue>
    </source>
</reference>
<dbReference type="EnsemblPlants" id="KEH36059">
    <property type="protein sequence ID" value="KEH36059"/>
    <property type="gene ID" value="MTR_3g110195"/>
</dbReference>
<dbReference type="InterPro" id="IPR004294">
    <property type="entry name" value="Carotenoid_Oase"/>
</dbReference>
<evidence type="ECO:0000313" key="7">
    <source>
        <dbReference type="EMBL" id="RHN70864.1"/>
    </source>
</evidence>
<dbReference type="GO" id="GO:0046872">
    <property type="term" value="F:metal ion binding"/>
    <property type="evidence" value="ECO:0007669"/>
    <property type="project" value="UniProtKB-KW"/>
</dbReference>
<dbReference type="Gramene" id="rna19493">
    <property type="protein sequence ID" value="RHN70864.1"/>
    <property type="gene ID" value="gene19493"/>
</dbReference>
<dbReference type="Pfam" id="PF03055">
    <property type="entry name" value="RPE65"/>
    <property type="match status" value="1"/>
</dbReference>
<evidence type="ECO:0000313" key="6">
    <source>
        <dbReference type="EMBL" id="KEH36059.1"/>
    </source>
</evidence>
<keyword evidence="3 7" id="KW-0223">Dioxygenase</keyword>
<feature type="binding site" evidence="5">
    <location>
        <position position="263"/>
    </location>
    <ligand>
        <name>Fe cation</name>
        <dbReference type="ChEBI" id="CHEBI:24875"/>
        <note>catalytic</note>
    </ligand>
</feature>
<dbReference type="PANTHER" id="PTHR10543">
    <property type="entry name" value="BETA-CAROTENE DIOXYGENASE"/>
    <property type="match status" value="1"/>
</dbReference>
<evidence type="ECO:0000313" key="9">
    <source>
        <dbReference type="Proteomes" id="UP000002051"/>
    </source>
</evidence>
<dbReference type="EC" id="1.13.11.51" evidence="7"/>